<dbReference type="PANTHER" id="PTHR15627">
    <property type="entry name" value="NATURAL KILLER CELL-SPECIFIC ANTIGEN KLIP1"/>
    <property type="match status" value="1"/>
</dbReference>
<keyword evidence="4 8" id="KW-0539">Nucleus</keyword>
<evidence type="ECO:0000256" key="7">
    <source>
        <dbReference type="ARBA" id="ARBA00048718"/>
    </source>
</evidence>
<keyword evidence="8" id="KW-0653">Protein transport</keyword>
<organism evidence="10 11">
    <name type="scientific">Clavelina lepadiformis</name>
    <name type="common">Light-bulb sea squirt</name>
    <name type="synonym">Ascidia lepadiformis</name>
    <dbReference type="NCBI Taxonomy" id="159417"/>
    <lineage>
        <taxon>Eukaryota</taxon>
        <taxon>Metazoa</taxon>
        <taxon>Chordata</taxon>
        <taxon>Tunicata</taxon>
        <taxon>Ascidiacea</taxon>
        <taxon>Aplousobranchia</taxon>
        <taxon>Clavelinidae</taxon>
        <taxon>Clavelina</taxon>
    </lineage>
</organism>
<comment type="similarity">
    <text evidence="6">Belongs to the TDD superfamily. DTWD1 family.</text>
</comment>
<evidence type="ECO:0000256" key="5">
    <source>
        <dbReference type="ARBA" id="ARBA00037050"/>
    </source>
</evidence>
<gene>
    <name evidence="10" type="ORF">CVLEPA_LOCUS14795</name>
</gene>
<dbReference type="Proteomes" id="UP001642483">
    <property type="component" value="Unassembled WGS sequence"/>
</dbReference>
<dbReference type="Pfam" id="PF03942">
    <property type="entry name" value="DTW"/>
    <property type="match status" value="1"/>
</dbReference>
<dbReference type="Gene3D" id="1.10.246.140">
    <property type="match status" value="1"/>
</dbReference>
<dbReference type="HAMAP" id="MF_03046">
    <property type="entry name" value="ENY2_Sus1"/>
    <property type="match status" value="1"/>
</dbReference>
<comment type="subcellular location">
    <subcellularLocation>
        <location evidence="8">Nucleus</location>
        <location evidence="8">Nucleoplasm</location>
    </subcellularLocation>
</comment>
<evidence type="ECO:0000256" key="4">
    <source>
        <dbReference type="ARBA" id="ARBA00023242"/>
    </source>
</evidence>
<evidence type="ECO:0000259" key="9">
    <source>
        <dbReference type="SMART" id="SM01144"/>
    </source>
</evidence>
<keyword evidence="1" id="KW-0808">Transferase</keyword>
<comment type="caution">
    <text evidence="10">The sequence shown here is derived from an EMBL/GenBank/DDBJ whole genome shotgun (WGS) entry which is preliminary data.</text>
</comment>
<protein>
    <recommendedName>
        <fullName evidence="8">Transcription and mRNA export factor ENY2</fullName>
    </recommendedName>
    <alternativeName>
        <fullName evidence="8">Enhancer of yellow 2 transcription factor homolog</fullName>
    </alternativeName>
</protein>
<evidence type="ECO:0000256" key="6">
    <source>
        <dbReference type="ARBA" id="ARBA00038290"/>
    </source>
</evidence>
<evidence type="ECO:0000256" key="8">
    <source>
        <dbReference type="HAMAP-Rule" id="MF_03046"/>
    </source>
</evidence>
<dbReference type="SMART" id="SM01144">
    <property type="entry name" value="DTW"/>
    <property type="match status" value="1"/>
</dbReference>
<keyword evidence="8" id="KW-0804">Transcription</keyword>
<keyword evidence="8" id="KW-0811">Translocation</keyword>
<comment type="catalytic activity">
    <reaction evidence="7">
        <text>a uridine in tRNA + S-adenosyl-L-methionine = a 3-[(3S)-3-amino-3-carboxypropyl]uridine in tRNA + S-methyl-5'-thioadenosine + H(+)</text>
        <dbReference type="Rhea" id="RHEA:62432"/>
        <dbReference type="Rhea" id="RHEA-COMP:13339"/>
        <dbReference type="Rhea" id="RHEA-COMP:16092"/>
        <dbReference type="ChEBI" id="CHEBI:15378"/>
        <dbReference type="ChEBI" id="CHEBI:17509"/>
        <dbReference type="ChEBI" id="CHEBI:59789"/>
        <dbReference type="ChEBI" id="CHEBI:65315"/>
        <dbReference type="ChEBI" id="CHEBI:82930"/>
        <dbReference type="EC" id="2.5.1.25"/>
    </reaction>
</comment>
<keyword evidence="2" id="KW-0949">S-adenosyl-L-methionine</keyword>
<accession>A0ABP0FZC9</accession>
<dbReference type="Pfam" id="PF10163">
    <property type="entry name" value="EnY2"/>
    <property type="match status" value="1"/>
</dbReference>
<evidence type="ECO:0000256" key="3">
    <source>
        <dbReference type="ARBA" id="ARBA00022694"/>
    </source>
</evidence>
<keyword evidence="3" id="KW-0819">tRNA processing</keyword>
<dbReference type="InterPro" id="IPR051521">
    <property type="entry name" value="tRNA_Mod/Golgi_Maint"/>
</dbReference>
<keyword evidence="8" id="KW-0010">Activator</keyword>
<dbReference type="EMBL" id="CAWYQH010000097">
    <property type="protein sequence ID" value="CAK8683759.1"/>
    <property type="molecule type" value="Genomic_DNA"/>
</dbReference>
<name>A0ABP0FZC9_CLALP</name>
<comment type="function">
    <text evidence="8">Involved in mRNA export coupled transcription activation by association with both the TREX-2 and the SAGA complexes. The transcription regulatory histone acetylation (HAT) complex SAGA is a multiprotein complex that activates transcription by remodeling chromatin and mediating histone acetylation and deubiquitination. Within the SAGA complex, participates to a subcomplex that specifically deubiquitinates histones. The SAGA complex is recruited to specific gene promoters by activators, where it is required for transcription. The TREX-2 complex functions in docking export-competent ribonucleoprotein particles (mRNPs) to the nuclear entrance of the nuclear pore complex (nuclear basket). TREX-2 participates in mRNA export and accurate chromatin positioning in the nucleus by tethering genes to the nuclear periphery.</text>
</comment>
<dbReference type="InterPro" id="IPR018783">
    <property type="entry name" value="TF_ENY2"/>
</dbReference>
<keyword evidence="8" id="KW-0509">mRNA transport</keyword>
<keyword evidence="8" id="KW-0805">Transcription regulation</keyword>
<keyword evidence="11" id="KW-1185">Reference proteome</keyword>
<evidence type="ECO:0000256" key="1">
    <source>
        <dbReference type="ARBA" id="ARBA00022679"/>
    </source>
</evidence>
<dbReference type="InterPro" id="IPR005636">
    <property type="entry name" value="DTW"/>
</dbReference>
<evidence type="ECO:0000256" key="2">
    <source>
        <dbReference type="ARBA" id="ARBA00022691"/>
    </source>
</evidence>
<dbReference type="InterPro" id="IPR038212">
    <property type="entry name" value="TF_EnY2_sf"/>
</dbReference>
<comment type="function">
    <text evidence="5">Catalyzes the formation of 3-(3-amino-3-carboxypropyl)uridine (acp3U) at position 20 in the D-loop of several cytoplasmic tRNAs (acp3U(20)).</text>
</comment>
<keyword evidence="8" id="KW-0813">Transport</keyword>
<evidence type="ECO:0000313" key="10">
    <source>
        <dbReference type="EMBL" id="CAK8683759.1"/>
    </source>
</evidence>
<comment type="subunit">
    <text evidence="8">Component of the nuclear pore complex (NPC)-associated TREX-2 complex (transcription and export complex 2). Component of the SAGA transcription coactivator-HAT complex. Within the SAGA complex, participates to a subcomplex of SAGA called the DUB module (deubiquitination module).</text>
</comment>
<proteinExistence type="inferred from homology"/>
<comment type="similarity">
    <text evidence="8">Belongs to the ENY2 family.</text>
</comment>
<keyword evidence="8" id="KW-0156">Chromatin regulator</keyword>
<feature type="domain" description="DTW" evidence="9">
    <location>
        <begin position="109"/>
        <end position="352"/>
    </location>
</feature>
<sequence length="362" mass="41894">MADYSGDKKSRDGQLRAAINQQLVETGEREKLKELLRVRLSECGWRDQLKLQCKEIVRERGLDHVTVDDLVQEITPKARQLVPDDFHISSHAPLNGLKRSKCPTCKASRMYFCYTCYKYVENINIKDLPTIKLPFTVDIIKHPKELDGKSTAVHAALLAPNDVRIYSYPVFPDYSKVKDELLLIFPSPDSQPLEDYAKVKENSCLNPLKRATHIDTSKLTPLKQRRLQSDSTFDYEAQFNNKEGQLSSQNGAGLPKPNFTKVVMIDSTWNQVHGISTDERLKGIRAVELTEQSTLYWRRQHNSPDYFLATIEALHAFLRQYHEIFIGPYDHEYDDLLYFFKFFHEMVNRNKSKKPGKGHQKT</sequence>
<reference evidence="10 11" key="1">
    <citation type="submission" date="2024-02" db="EMBL/GenBank/DDBJ databases">
        <authorList>
            <person name="Daric V."/>
            <person name="Darras S."/>
        </authorList>
    </citation>
    <scope>NUCLEOTIDE SEQUENCE [LARGE SCALE GENOMIC DNA]</scope>
</reference>
<dbReference type="PANTHER" id="PTHR15627:SF8">
    <property type="entry name" value="TRNA-URIDINE AMINOCARBOXYPROPYLTRANSFERASE 1"/>
    <property type="match status" value="1"/>
</dbReference>
<evidence type="ECO:0000313" key="11">
    <source>
        <dbReference type="Proteomes" id="UP001642483"/>
    </source>
</evidence>